<gene>
    <name evidence="5" type="ORF">E5222_00155</name>
</gene>
<dbReference type="EMBL" id="SSHH01000001">
    <property type="protein sequence ID" value="TIX50944.1"/>
    <property type="molecule type" value="Genomic_DNA"/>
</dbReference>
<keyword evidence="6" id="KW-1185">Reference proteome</keyword>
<feature type="domain" description="HpcH/HpaI aldolase/citrate lyase" evidence="4">
    <location>
        <begin position="18"/>
        <end position="238"/>
    </location>
</feature>
<dbReference type="InterPro" id="IPR015813">
    <property type="entry name" value="Pyrv/PenolPyrv_kinase-like_dom"/>
</dbReference>
<protein>
    <submittedName>
        <fullName evidence="5">2-dehydro-3-deoxyglucarate aldolase</fullName>
    </submittedName>
</protein>
<evidence type="ECO:0000313" key="6">
    <source>
        <dbReference type="Proteomes" id="UP000309389"/>
    </source>
</evidence>
<dbReference type="InterPro" id="IPR005000">
    <property type="entry name" value="Aldolase/citrate-lyase_domain"/>
</dbReference>
<evidence type="ECO:0000256" key="2">
    <source>
        <dbReference type="ARBA" id="ARBA00022723"/>
    </source>
</evidence>
<organism evidence="5 6">
    <name type="scientific">Alteraurantiacibacter aquimixticola</name>
    <dbReference type="NCBI Taxonomy" id="2489173"/>
    <lineage>
        <taxon>Bacteria</taxon>
        <taxon>Pseudomonadati</taxon>
        <taxon>Pseudomonadota</taxon>
        <taxon>Alphaproteobacteria</taxon>
        <taxon>Sphingomonadales</taxon>
        <taxon>Erythrobacteraceae</taxon>
        <taxon>Alteraurantiacibacter</taxon>
    </lineage>
</organism>
<dbReference type="GO" id="GO:0016832">
    <property type="term" value="F:aldehyde-lyase activity"/>
    <property type="evidence" value="ECO:0007669"/>
    <property type="project" value="TreeGrafter"/>
</dbReference>
<dbReference type="RefSeq" id="WP_136691463.1">
    <property type="nucleotide sequence ID" value="NZ_SSHH01000001.1"/>
</dbReference>
<dbReference type="Pfam" id="PF03328">
    <property type="entry name" value="HpcH_HpaI"/>
    <property type="match status" value="1"/>
</dbReference>
<dbReference type="PANTHER" id="PTHR30502">
    <property type="entry name" value="2-KETO-3-DEOXY-L-RHAMNONATE ALDOLASE"/>
    <property type="match status" value="1"/>
</dbReference>
<reference evidence="5 6" key="1">
    <citation type="submission" date="2019-04" db="EMBL/GenBank/DDBJ databases">
        <title>Altererythrobacter aquimixticola sp. nov., isolated from sediment of junction between the ocean and a freshwater spring.</title>
        <authorList>
            <person name="Yoon J.-H."/>
        </authorList>
    </citation>
    <scope>NUCLEOTIDE SEQUENCE [LARGE SCALE GENOMIC DNA]</scope>
    <source>
        <strain evidence="5 6">SSKS-13</strain>
    </source>
</reference>
<dbReference type="OrthoDB" id="9802624at2"/>
<keyword evidence="2" id="KW-0479">Metal-binding</keyword>
<dbReference type="Proteomes" id="UP000309389">
    <property type="component" value="Unassembled WGS sequence"/>
</dbReference>
<dbReference type="GO" id="GO:0046872">
    <property type="term" value="F:metal ion binding"/>
    <property type="evidence" value="ECO:0007669"/>
    <property type="project" value="UniProtKB-KW"/>
</dbReference>
<dbReference type="Gene3D" id="3.20.20.60">
    <property type="entry name" value="Phosphoenolpyruvate-binding domains"/>
    <property type="match status" value="1"/>
</dbReference>
<comment type="caution">
    <text evidence="5">The sequence shown here is derived from an EMBL/GenBank/DDBJ whole genome shotgun (WGS) entry which is preliminary data.</text>
</comment>
<proteinExistence type="inferred from homology"/>
<evidence type="ECO:0000313" key="5">
    <source>
        <dbReference type="EMBL" id="TIX50944.1"/>
    </source>
</evidence>
<sequence length="251" mass="26618">MQNLVERVQAEGRGLLGTWVKIPSFETVQLIGHAGFDFVVIDMEHAPHSLDRANELVFCAQAMGMAALVRMPDQLGSTIQPLLDGGADGLLVPRVTSTNVADAISRRMVFAPKGERGLGTTSRAGRWGLAPMEDYLKRGDEQVLRMIQLEDWASVERAAEFAALPHVNGLFIGHGDLFLSSGKPASDPAVRELTAAMLAATKEAGIASGVAVGSPEEARSHLEQGFSLVMLSNDTTLFGQAVAEAAAAARA</sequence>
<evidence type="ECO:0000256" key="3">
    <source>
        <dbReference type="ARBA" id="ARBA00023239"/>
    </source>
</evidence>
<dbReference type="PANTHER" id="PTHR30502:SF0">
    <property type="entry name" value="PHOSPHOENOLPYRUVATE CARBOXYLASE FAMILY PROTEIN"/>
    <property type="match status" value="1"/>
</dbReference>
<dbReference type="InterPro" id="IPR050251">
    <property type="entry name" value="HpcH-HpaI_aldolase"/>
</dbReference>
<name>A0A4T3F3T8_9SPHN</name>
<evidence type="ECO:0000256" key="1">
    <source>
        <dbReference type="ARBA" id="ARBA00005568"/>
    </source>
</evidence>
<dbReference type="GO" id="GO:0005737">
    <property type="term" value="C:cytoplasm"/>
    <property type="evidence" value="ECO:0007669"/>
    <property type="project" value="TreeGrafter"/>
</dbReference>
<comment type="similarity">
    <text evidence="1">Belongs to the HpcH/HpaI aldolase family.</text>
</comment>
<dbReference type="AlphaFoldDB" id="A0A4T3F3T8"/>
<dbReference type="SUPFAM" id="SSF51621">
    <property type="entry name" value="Phosphoenolpyruvate/pyruvate domain"/>
    <property type="match status" value="1"/>
</dbReference>
<keyword evidence="3" id="KW-0456">Lyase</keyword>
<evidence type="ECO:0000259" key="4">
    <source>
        <dbReference type="Pfam" id="PF03328"/>
    </source>
</evidence>
<accession>A0A4T3F3T8</accession>
<dbReference type="InterPro" id="IPR040442">
    <property type="entry name" value="Pyrv_kinase-like_dom_sf"/>
</dbReference>